<comment type="similarity">
    <text evidence="6">Belongs to the ThrE exporter (TC 2.A.79) family.</text>
</comment>
<dbReference type="RefSeq" id="WP_140743194.1">
    <property type="nucleotide sequence ID" value="NZ_RCZM01000006.1"/>
</dbReference>
<evidence type="ECO:0000256" key="3">
    <source>
        <dbReference type="ARBA" id="ARBA00022692"/>
    </source>
</evidence>
<evidence type="ECO:0000259" key="9">
    <source>
        <dbReference type="Pfam" id="PF06738"/>
    </source>
</evidence>
<keyword evidence="5 8" id="KW-0472">Membrane</keyword>
<dbReference type="AlphaFoldDB" id="A0A502CMT9"/>
<keyword evidence="2" id="KW-1003">Cell membrane</keyword>
<dbReference type="EMBL" id="RCZM01000006">
    <property type="protein sequence ID" value="TPG14163.1"/>
    <property type="molecule type" value="Genomic_DNA"/>
</dbReference>
<feature type="compositionally biased region" description="Basic and acidic residues" evidence="7">
    <location>
        <begin position="28"/>
        <end position="39"/>
    </location>
</feature>
<name>A0A502CMT9_9MICO</name>
<proteinExistence type="inferred from homology"/>
<feature type="transmembrane region" description="Helical" evidence="8">
    <location>
        <begin position="320"/>
        <end position="345"/>
    </location>
</feature>
<dbReference type="GO" id="GO:0005886">
    <property type="term" value="C:plasma membrane"/>
    <property type="evidence" value="ECO:0007669"/>
    <property type="project" value="UniProtKB-SubCell"/>
</dbReference>
<reference evidence="11 12" key="1">
    <citation type="journal article" date="2019" name="Environ. Microbiol.">
        <title>Species interactions and distinct microbial communities in high Arctic permafrost affected cryosols are associated with the CH4 and CO2 gas fluxes.</title>
        <authorList>
            <person name="Altshuler I."/>
            <person name="Hamel J."/>
            <person name="Turney S."/>
            <person name="Magnuson E."/>
            <person name="Levesque R."/>
            <person name="Greer C."/>
            <person name="Whyte L.G."/>
        </authorList>
    </citation>
    <scope>NUCLEOTIDE SEQUENCE [LARGE SCALE GENOMIC DNA]</scope>
    <source>
        <strain evidence="11 12">S9.3A</strain>
    </source>
</reference>
<accession>A0A502CMT9</accession>
<dbReference type="GO" id="GO:0022857">
    <property type="term" value="F:transmembrane transporter activity"/>
    <property type="evidence" value="ECO:0007669"/>
    <property type="project" value="InterPro"/>
</dbReference>
<feature type="transmembrane region" description="Helical" evidence="8">
    <location>
        <begin position="258"/>
        <end position="281"/>
    </location>
</feature>
<dbReference type="InterPro" id="IPR010619">
    <property type="entry name" value="ThrE-like_N"/>
</dbReference>
<protein>
    <submittedName>
        <fullName evidence="11">Threonine/serine exporter family protein</fullName>
    </submittedName>
</protein>
<evidence type="ECO:0000256" key="5">
    <source>
        <dbReference type="ARBA" id="ARBA00023136"/>
    </source>
</evidence>
<dbReference type="InterPro" id="IPR050539">
    <property type="entry name" value="ThrE_Dicarb/AminoAcid_Exp"/>
</dbReference>
<feature type="transmembrane region" description="Helical" evidence="8">
    <location>
        <begin position="228"/>
        <end position="246"/>
    </location>
</feature>
<dbReference type="Proteomes" id="UP000317722">
    <property type="component" value="Unassembled WGS sequence"/>
</dbReference>
<evidence type="ECO:0000313" key="12">
    <source>
        <dbReference type="Proteomes" id="UP000317722"/>
    </source>
</evidence>
<organism evidence="11 12">
    <name type="scientific">Pedococcus bigeumensis</name>
    <dbReference type="NCBI Taxonomy" id="433644"/>
    <lineage>
        <taxon>Bacteria</taxon>
        <taxon>Bacillati</taxon>
        <taxon>Actinomycetota</taxon>
        <taxon>Actinomycetes</taxon>
        <taxon>Micrococcales</taxon>
        <taxon>Intrasporangiaceae</taxon>
        <taxon>Pedococcus</taxon>
    </lineage>
</organism>
<feature type="domain" description="Threonine/serine exporter-like N-terminal" evidence="9">
    <location>
        <begin position="96"/>
        <end position="343"/>
    </location>
</feature>
<dbReference type="PANTHER" id="PTHR34390:SF2">
    <property type="entry name" value="SUCCINATE TRANSPORTER SUBUNIT YJJP-RELATED"/>
    <property type="match status" value="1"/>
</dbReference>
<feature type="transmembrane region" description="Helical" evidence="8">
    <location>
        <begin position="418"/>
        <end position="439"/>
    </location>
</feature>
<dbReference type="PANTHER" id="PTHR34390">
    <property type="entry name" value="UPF0442 PROTEIN YJJB-RELATED"/>
    <property type="match status" value="1"/>
</dbReference>
<sequence length="527" mass="54175">MTEGTGSSSGSRPTGTGGQSPGVADTDGSDRGDVGDGKPARRPVKRRPVLSQSRIWRGEELTETLPMIESLRHTPYRNPRVRHAAAEEREARASLDLALRVGELMLRCGAGAPQVESSVVAVAAAAGLDNLEVDITLQSLLIQCSTGSGVPITMLRVVRSSTRDFDRLTAVHEFVENLVAGSYDLESAATQLREIRRAPRFWPKWMVRGSLGLLAAAIAVMLGAGPVAALVAGFSALLVGYAARALGRGGLPDFYQCAIGGFLATALAWGAFSLGAAGWLPVSSSDFAFIVAGGITVLLPGRTVASAFEDAISGYSVTGAGRMFAVFLTTAGIILGVATGLSLTLSLTTAFDLRLASPSIVSTQALNAPVLLAVVGAFVVGVAGAVSLRSRRKLVLPCGVLCAVGVGVSLAVSRVDGLGQLAAAGMAAIVLGCAGRLLALRMGAPAMVVVVPASYGLLPGLAIFRGLYEMVNGSSADSGTLSLQGGLTTLLGAMAVLLAIAAGSVLGEFVAAPFDHRMVQKRRARRR</sequence>
<dbReference type="InterPro" id="IPR024528">
    <property type="entry name" value="ThrE_2"/>
</dbReference>
<dbReference type="GO" id="GO:0015744">
    <property type="term" value="P:succinate transport"/>
    <property type="evidence" value="ECO:0007669"/>
    <property type="project" value="TreeGrafter"/>
</dbReference>
<evidence type="ECO:0000256" key="4">
    <source>
        <dbReference type="ARBA" id="ARBA00022989"/>
    </source>
</evidence>
<feature type="transmembrane region" description="Helical" evidence="8">
    <location>
        <begin position="394"/>
        <end position="412"/>
    </location>
</feature>
<evidence type="ECO:0000259" key="10">
    <source>
        <dbReference type="Pfam" id="PF12821"/>
    </source>
</evidence>
<comment type="subcellular location">
    <subcellularLocation>
        <location evidence="1">Cell membrane</location>
        <topology evidence="1">Multi-pass membrane protein</topology>
    </subcellularLocation>
</comment>
<dbReference type="Pfam" id="PF12821">
    <property type="entry name" value="ThrE_2"/>
    <property type="match status" value="1"/>
</dbReference>
<evidence type="ECO:0000256" key="6">
    <source>
        <dbReference type="ARBA" id="ARBA00034125"/>
    </source>
</evidence>
<feature type="transmembrane region" description="Helical" evidence="8">
    <location>
        <begin position="287"/>
        <end position="308"/>
    </location>
</feature>
<dbReference type="OrthoDB" id="9763957at2"/>
<evidence type="ECO:0000256" key="1">
    <source>
        <dbReference type="ARBA" id="ARBA00004651"/>
    </source>
</evidence>
<comment type="caution">
    <text evidence="11">The sequence shown here is derived from an EMBL/GenBank/DDBJ whole genome shotgun (WGS) entry which is preliminary data.</text>
</comment>
<feature type="transmembrane region" description="Helical" evidence="8">
    <location>
        <begin position="446"/>
        <end position="468"/>
    </location>
</feature>
<keyword evidence="12" id="KW-1185">Reference proteome</keyword>
<evidence type="ECO:0000256" key="2">
    <source>
        <dbReference type="ARBA" id="ARBA00022475"/>
    </source>
</evidence>
<evidence type="ECO:0000256" key="7">
    <source>
        <dbReference type="SAM" id="MobiDB-lite"/>
    </source>
</evidence>
<dbReference type="Pfam" id="PF06738">
    <property type="entry name" value="ThrE"/>
    <property type="match status" value="1"/>
</dbReference>
<keyword evidence="4 8" id="KW-1133">Transmembrane helix</keyword>
<gene>
    <name evidence="11" type="ORF">EAH86_17810</name>
</gene>
<evidence type="ECO:0000313" key="11">
    <source>
        <dbReference type="EMBL" id="TPG14163.1"/>
    </source>
</evidence>
<feature type="region of interest" description="Disordered" evidence="7">
    <location>
        <begin position="1"/>
        <end position="49"/>
    </location>
</feature>
<feature type="transmembrane region" description="Helical" evidence="8">
    <location>
        <begin position="365"/>
        <end position="387"/>
    </location>
</feature>
<keyword evidence="3 8" id="KW-0812">Transmembrane</keyword>
<feature type="compositionally biased region" description="Low complexity" evidence="7">
    <location>
        <begin position="1"/>
        <end position="14"/>
    </location>
</feature>
<evidence type="ECO:0000256" key="8">
    <source>
        <dbReference type="SAM" id="Phobius"/>
    </source>
</evidence>
<feature type="transmembrane region" description="Helical" evidence="8">
    <location>
        <begin position="488"/>
        <end position="514"/>
    </location>
</feature>
<feature type="domain" description="Threonine/Serine exporter ThrE" evidence="10">
    <location>
        <begin position="374"/>
        <end position="509"/>
    </location>
</feature>